<gene>
    <name evidence="1" type="ordered locus">CCNA_00425</name>
</gene>
<dbReference type="HOGENOM" id="CLU_1709941_0_0_5"/>
<dbReference type="EMBL" id="CP001340">
    <property type="protein sequence ID" value="ACL93892.1"/>
    <property type="molecule type" value="Genomic_DNA"/>
</dbReference>
<protein>
    <submittedName>
        <fullName evidence="1">Uncharacterized protein</fullName>
    </submittedName>
</protein>
<name>A0A0H3C3P6_CAUVN</name>
<organism evidence="1 2">
    <name type="scientific">Caulobacter vibrioides (strain NA1000 / CB15N)</name>
    <name type="common">Caulobacter crescentus</name>
    <dbReference type="NCBI Taxonomy" id="565050"/>
    <lineage>
        <taxon>Bacteria</taxon>
        <taxon>Pseudomonadati</taxon>
        <taxon>Pseudomonadota</taxon>
        <taxon>Alphaproteobacteria</taxon>
        <taxon>Caulobacterales</taxon>
        <taxon>Caulobacteraceae</taxon>
        <taxon>Caulobacter</taxon>
    </lineage>
</organism>
<dbReference type="KEGG" id="ccs:CCNA_00425"/>
<accession>A0A0H3C3P6</accession>
<sequence>MHKNSEIMSLIHENFWTIISFMTAKPVIIDIMNNNFQGEWKTLRNTIHDQAEVKADRALLEMATQLRILDDVEGINDLFIAMDAPSLGTVNQSDGKNTELYFRDMTNKIIHAAQYHWNHEERKITCQAKKHDKWIEAEIDMVRLMYIVGKIST</sequence>
<dbReference type="Proteomes" id="UP000001364">
    <property type="component" value="Chromosome"/>
</dbReference>
<keyword evidence="2" id="KW-1185">Reference proteome</keyword>
<dbReference type="AlphaFoldDB" id="A0A0H3C3P6"/>
<proteinExistence type="predicted"/>
<dbReference type="RefSeq" id="YP_002515800.1">
    <property type="nucleotide sequence ID" value="NC_011916.1"/>
</dbReference>
<dbReference type="RefSeq" id="WP_010918308.1">
    <property type="nucleotide sequence ID" value="NC_011916.1"/>
</dbReference>
<evidence type="ECO:0000313" key="2">
    <source>
        <dbReference type="Proteomes" id="UP000001364"/>
    </source>
</evidence>
<dbReference type="OrthoDB" id="9554425at2"/>
<dbReference type="GeneID" id="7330552"/>
<reference evidence="1 2" key="1">
    <citation type="journal article" date="2010" name="J. Bacteriol.">
        <title>The genetic basis of laboratory adaptation in Caulobacter crescentus.</title>
        <authorList>
            <person name="Marks M.E."/>
            <person name="Castro-Rojas C.M."/>
            <person name="Teiling C."/>
            <person name="Du L."/>
            <person name="Kapatral V."/>
            <person name="Walunas T.L."/>
            <person name="Crosson S."/>
        </authorList>
    </citation>
    <scope>NUCLEOTIDE SEQUENCE [LARGE SCALE GENOMIC DNA]</scope>
    <source>
        <strain evidence="2">NA1000 / CB15N</strain>
    </source>
</reference>
<evidence type="ECO:0000313" key="1">
    <source>
        <dbReference type="EMBL" id="ACL93892.1"/>
    </source>
</evidence>